<feature type="compositionally biased region" description="Basic and acidic residues" evidence="1">
    <location>
        <begin position="93"/>
        <end position="114"/>
    </location>
</feature>
<protein>
    <submittedName>
        <fullName evidence="2">Zinc uptake regulation protein Zur</fullName>
    </submittedName>
</protein>
<organism evidence="2">
    <name type="scientific">uncultured Blastococcus sp</name>
    <dbReference type="NCBI Taxonomy" id="217144"/>
    <lineage>
        <taxon>Bacteria</taxon>
        <taxon>Bacillati</taxon>
        <taxon>Actinomycetota</taxon>
        <taxon>Actinomycetes</taxon>
        <taxon>Geodermatophilales</taxon>
        <taxon>Geodermatophilaceae</taxon>
        <taxon>Blastococcus</taxon>
        <taxon>environmental samples</taxon>
    </lineage>
</organism>
<name>A0A6J4I7D4_9ACTN</name>
<gene>
    <name evidence="2" type="ORF">AVDCRST_MAG52-1712</name>
</gene>
<dbReference type="EMBL" id="CADCTN010000119">
    <property type="protein sequence ID" value="CAA9242496.1"/>
    <property type="molecule type" value="Genomic_DNA"/>
</dbReference>
<sequence>EHPGPGGGDDPAAEPPAQRRPGAPRGPRRLPERPGPACPAARPRRLRRSGHRLPGAAGARRRRPGRRPPQRRRRGGLPPLLAGAPPPPGLPLVRDDGGGERRPGGAVGRPDRGRARFRRRPAPGRGVRDLRHLPLGEL</sequence>
<reference evidence="2" key="1">
    <citation type="submission" date="2020-02" db="EMBL/GenBank/DDBJ databases">
        <authorList>
            <person name="Meier V. D."/>
        </authorList>
    </citation>
    <scope>NUCLEOTIDE SEQUENCE</scope>
    <source>
        <strain evidence="2">AVDCRST_MAG52</strain>
    </source>
</reference>
<feature type="region of interest" description="Disordered" evidence="1">
    <location>
        <begin position="1"/>
        <end position="138"/>
    </location>
</feature>
<feature type="non-terminal residue" evidence="2">
    <location>
        <position position="1"/>
    </location>
</feature>
<evidence type="ECO:0000313" key="2">
    <source>
        <dbReference type="EMBL" id="CAA9242496.1"/>
    </source>
</evidence>
<proteinExistence type="predicted"/>
<feature type="compositionally biased region" description="Low complexity" evidence="1">
    <location>
        <begin position="15"/>
        <end position="25"/>
    </location>
</feature>
<accession>A0A6J4I7D4</accession>
<feature type="compositionally biased region" description="Basic residues" evidence="1">
    <location>
        <begin position="42"/>
        <end position="51"/>
    </location>
</feature>
<evidence type="ECO:0000256" key="1">
    <source>
        <dbReference type="SAM" id="MobiDB-lite"/>
    </source>
</evidence>
<feature type="non-terminal residue" evidence="2">
    <location>
        <position position="138"/>
    </location>
</feature>
<feature type="compositionally biased region" description="Basic and acidic residues" evidence="1">
    <location>
        <begin position="126"/>
        <end position="138"/>
    </location>
</feature>
<feature type="compositionally biased region" description="Basic residues" evidence="1">
    <location>
        <begin position="59"/>
        <end position="75"/>
    </location>
</feature>
<dbReference type="AlphaFoldDB" id="A0A6J4I7D4"/>